<accession>A0ABU9G4X3</accession>
<comment type="catalytic activity">
    <reaction evidence="3">
        <text>adenosine + phosphate = alpha-D-ribose 1-phosphate + adenine</text>
        <dbReference type="Rhea" id="RHEA:27642"/>
        <dbReference type="ChEBI" id="CHEBI:16335"/>
        <dbReference type="ChEBI" id="CHEBI:16708"/>
        <dbReference type="ChEBI" id="CHEBI:43474"/>
        <dbReference type="ChEBI" id="CHEBI:57720"/>
        <dbReference type="EC" id="2.4.2.1"/>
    </reaction>
</comment>
<dbReference type="SUPFAM" id="SSF51182">
    <property type="entry name" value="RmlC-like cupins"/>
    <property type="match status" value="1"/>
</dbReference>
<evidence type="ECO:0000256" key="1">
    <source>
        <dbReference type="ARBA" id="ARBA00022676"/>
    </source>
</evidence>
<dbReference type="EC" id="2.4.2.1" evidence="3"/>
<dbReference type="RefSeq" id="WP_133001349.1">
    <property type="nucleotide sequence ID" value="NZ_BAAAFB010000003.1"/>
</dbReference>
<comment type="catalytic activity">
    <reaction evidence="3">
        <text>a purine D-ribonucleoside + phosphate = a purine nucleobase + alpha-D-ribose 1-phosphate</text>
        <dbReference type="Rhea" id="RHEA:19805"/>
        <dbReference type="ChEBI" id="CHEBI:26386"/>
        <dbReference type="ChEBI" id="CHEBI:43474"/>
        <dbReference type="ChEBI" id="CHEBI:57720"/>
        <dbReference type="ChEBI" id="CHEBI:142355"/>
        <dbReference type="EC" id="2.4.2.1"/>
    </reaction>
</comment>
<comment type="caution">
    <text evidence="4">The sequence shown here is derived from an EMBL/GenBank/DDBJ whole genome shotgun (WGS) entry which is preliminary data.</text>
</comment>
<organism evidence="4 5">
    <name type="scientific">Marinomonas arenicola</name>
    <dbReference type="NCBI Taxonomy" id="569601"/>
    <lineage>
        <taxon>Bacteria</taxon>
        <taxon>Pseudomonadati</taxon>
        <taxon>Pseudomonadota</taxon>
        <taxon>Gammaproteobacteria</taxon>
        <taxon>Oceanospirillales</taxon>
        <taxon>Oceanospirillaceae</taxon>
        <taxon>Marinomonas</taxon>
    </lineage>
</organism>
<name>A0ABU9G4X3_9GAMM</name>
<dbReference type="PANTHER" id="PTHR36540:SF1">
    <property type="entry name" value="PYRIMIDINE_PURINE NUCLEOSIDE PHOSPHORYLASE"/>
    <property type="match status" value="1"/>
</dbReference>
<keyword evidence="5" id="KW-1185">Reference proteome</keyword>
<evidence type="ECO:0000313" key="4">
    <source>
        <dbReference type="EMBL" id="MEL0613524.1"/>
    </source>
</evidence>
<comment type="catalytic activity">
    <reaction evidence="3">
        <text>inosine + phosphate = alpha-D-ribose 1-phosphate + hypoxanthine</text>
        <dbReference type="Rhea" id="RHEA:27646"/>
        <dbReference type="ChEBI" id="CHEBI:17368"/>
        <dbReference type="ChEBI" id="CHEBI:17596"/>
        <dbReference type="ChEBI" id="CHEBI:43474"/>
        <dbReference type="ChEBI" id="CHEBI:57720"/>
        <dbReference type="EC" id="2.4.2.1"/>
    </reaction>
</comment>
<dbReference type="InterPro" id="IPR009664">
    <property type="entry name" value="Ppnp"/>
</dbReference>
<reference evidence="4 5" key="1">
    <citation type="submission" date="2024-02" db="EMBL/GenBank/DDBJ databases">
        <title>Bacteria isolated from the canopy kelp, Nereocystis luetkeana.</title>
        <authorList>
            <person name="Pfister C.A."/>
            <person name="Younker I.T."/>
            <person name="Light S.H."/>
        </authorList>
    </citation>
    <scope>NUCLEOTIDE SEQUENCE [LARGE SCALE GENOMIC DNA]</scope>
    <source>
        <strain evidence="4 5">TI.4.07</strain>
    </source>
</reference>
<evidence type="ECO:0000256" key="3">
    <source>
        <dbReference type="HAMAP-Rule" id="MF_01537"/>
    </source>
</evidence>
<comment type="catalytic activity">
    <reaction evidence="3">
        <text>cytidine + phosphate = cytosine + alpha-D-ribose 1-phosphate</text>
        <dbReference type="Rhea" id="RHEA:52540"/>
        <dbReference type="ChEBI" id="CHEBI:16040"/>
        <dbReference type="ChEBI" id="CHEBI:17562"/>
        <dbReference type="ChEBI" id="CHEBI:43474"/>
        <dbReference type="ChEBI" id="CHEBI:57720"/>
        <dbReference type="EC" id="2.4.2.2"/>
    </reaction>
</comment>
<gene>
    <name evidence="3" type="primary">ppnP</name>
    <name evidence="4" type="ORF">V6242_10225</name>
</gene>
<keyword evidence="2 3" id="KW-0808">Transferase</keyword>
<keyword evidence="1 3" id="KW-0328">Glycosyltransferase</keyword>
<evidence type="ECO:0000256" key="2">
    <source>
        <dbReference type="ARBA" id="ARBA00022679"/>
    </source>
</evidence>
<dbReference type="PANTHER" id="PTHR36540">
    <property type="entry name" value="PYRIMIDINE/PURINE NUCLEOSIDE PHOSPHORYLASE"/>
    <property type="match status" value="1"/>
</dbReference>
<sequence>MSTELKVNSYFNDSVKSIALENQEGVSTVGVMSVGDYEFGTSQREYMTVVSGRLTVKLPGEATWKTFSKGETFIVEANLSFSVKVEETTAYLCRYE</sequence>
<dbReference type="Proteomes" id="UP001379949">
    <property type="component" value="Unassembled WGS sequence"/>
</dbReference>
<dbReference type="HAMAP" id="MF_01537">
    <property type="entry name" value="Nucleos_phosphorylase_PpnP"/>
    <property type="match status" value="1"/>
</dbReference>
<dbReference type="InterPro" id="IPR011051">
    <property type="entry name" value="RmlC_Cupin_sf"/>
</dbReference>
<comment type="catalytic activity">
    <reaction evidence="3">
        <text>thymidine + phosphate = 2-deoxy-alpha-D-ribose 1-phosphate + thymine</text>
        <dbReference type="Rhea" id="RHEA:16037"/>
        <dbReference type="ChEBI" id="CHEBI:17748"/>
        <dbReference type="ChEBI" id="CHEBI:17821"/>
        <dbReference type="ChEBI" id="CHEBI:43474"/>
        <dbReference type="ChEBI" id="CHEBI:57259"/>
        <dbReference type="EC" id="2.4.2.2"/>
    </reaction>
</comment>
<comment type="catalytic activity">
    <reaction evidence="3">
        <text>guanosine + phosphate = alpha-D-ribose 1-phosphate + guanine</text>
        <dbReference type="Rhea" id="RHEA:13233"/>
        <dbReference type="ChEBI" id="CHEBI:16235"/>
        <dbReference type="ChEBI" id="CHEBI:16750"/>
        <dbReference type="ChEBI" id="CHEBI:43474"/>
        <dbReference type="ChEBI" id="CHEBI:57720"/>
        <dbReference type="EC" id="2.4.2.1"/>
    </reaction>
</comment>
<dbReference type="InterPro" id="IPR014710">
    <property type="entry name" value="RmlC-like_jellyroll"/>
</dbReference>
<dbReference type="EC" id="2.4.2.2" evidence="3"/>
<proteinExistence type="inferred from homology"/>
<protein>
    <recommendedName>
        <fullName evidence="3">Pyrimidine/purine nucleoside phosphorylase</fullName>
        <ecNumber evidence="3">2.4.2.1</ecNumber>
        <ecNumber evidence="3">2.4.2.2</ecNumber>
    </recommendedName>
    <alternativeName>
        <fullName evidence="3">Adenosine phosphorylase</fullName>
    </alternativeName>
    <alternativeName>
        <fullName evidence="3">Cytidine phosphorylase</fullName>
    </alternativeName>
    <alternativeName>
        <fullName evidence="3">Guanosine phosphorylase</fullName>
    </alternativeName>
    <alternativeName>
        <fullName evidence="3">Inosine phosphorylase</fullName>
    </alternativeName>
    <alternativeName>
        <fullName evidence="3">Thymidine phosphorylase</fullName>
    </alternativeName>
    <alternativeName>
        <fullName evidence="3">Uridine phosphorylase</fullName>
    </alternativeName>
    <alternativeName>
        <fullName evidence="3">Xanthosine phosphorylase</fullName>
    </alternativeName>
</protein>
<comment type="catalytic activity">
    <reaction evidence="3">
        <text>xanthosine + phosphate = alpha-D-ribose 1-phosphate + xanthine</text>
        <dbReference type="Rhea" id="RHEA:27638"/>
        <dbReference type="ChEBI" id="CHEBI:17712"/>
        <dbReference type="ChEBI" id="CHEBI:18107"/>
        <dbReference type="ChEBI" id="CHEBI:43474"/>
        <dbReference type="ChEBI" id="CHEBI:57720"/>
        <dbReference type="EC" id="2.4.2.1"/>
    </reaction>
</comment>
<evidence type="ECO:0000313" key="5">
    <source>
        <dbReference type="Proteomes" id="UP001379949"/>
    </source>
</evidence>
<comment type="function">
    <text evidence="3">Catalyzes the phosphorolysis of diverse nucleosides, yielding D-ribose 1-phosphate and the respective free bases. Can use uridine, adenosine, guanosine, cytidine, thymidine, inosine and xanthosine as substrates. Also catalyzes the reverse reactions.</text>
</comment>
<dbReference type="Gene3D" id="2.60.120.10">
    <property type="entry name" value="Jelly Rolls"/>
    <property type="match status" value="1"/>
</dbReference>
<comment type="similarity">
    <text evidence="3">Belongs to the nucleoside phosphorylase PpnP family.</text>
</comment>
<dbReference type="EMBL" id="JBAKAR010000007">
    <property type="protein sequence ID" value="MEL0613524.1"/>
    <property type="molecule type" value="Genomic_DNA"/>
</dbReference>
<comment type="catalytic activity">
    <reaction evidence="3">
        <text>uridine + phosphate = alpha-D-ribose 1-phosphate + uracil</text>
        <dbReference type="Rhea" id="RHEA:24388"/>
        <dbReference type="ChEBI" id="CHEBI:16704"/>
        <dbReference type="ChEBI" id="CHEBI:17568"/>
        <dbReference type="ChEBI" id="CHEBI:43474"/>
        <dbReference type="ChEBI" id="CHEBI:57720"/>
        <dbReference type="EC" id="2.4.2.2"/>
    </reaction>
</comment>
<dbReference type="Pfam" id="PF06865">
    <property type="entry name" value="Ppnp"/>
    <property type="match status" value="1"/>
</dbReference>